<evidence type="ECO:0000256" key="1">
    <source>
        <dbReference type="SAM" id="SignalP"/>
    </source>
</evidence>
<keyword evidence="1" id="KW-0732">Signal</keyword>
<keyword evidence="4" id="KW-1185">Reference proteome</keyword>
<evidence type="ECO:0000259" key="2">
    <source>
        <dbReference type="Pfam" id="PF14478"/>
    </source>
</evidence>
<dbReference type="InterPro" id="IPR027954">
    <property type="entry name" value="Transcobalamin-like_C"/>
</dbReference>
<accession>A0A1N6F191</accession>
<evidence type="ECO:0000313" key="4">
    <source>
        <dbReference type="Proteomes" id="UP000184758"/>
    </source>
</evidence>
<dbReference type="Pfam" id="PF14478">
    <property type="entry name" value="DUF4430"/>
    <property type="match status" value="1"/>
</dbReference>
<dbReference type="AlphaFoldDB" id="A0A1N6F191"/>
<protein>
    <recommendedName>
        <fullName evidence="2">Transcobalamin-like C-terminal domain-containing protein</fullName>
    </recommendedName>
</protein>
<dbReference type="EMBL" id="FSRN01000001">
    <property type="protein sequence ID" value="SIN88996.1"/>
    <property type="molecule type" value="Genomic_DNA"/>
</dbReference>
<dbReference type="PROSITE" id="PS51257">
    <property type="entry name" value="PROKAR_LIPOPROTEIN"/>
    <property type="match status" value="1"/>
</dbReference>
<evidence type="ECO:0000313" key="3">
    <source>
        <dbReference type="EMBL" id="SIN88996.1"/>
    </source>
</evidence>
<dbReference type="OrthoDB" id="2870483at2"/>
<organism evidence="3 4">
    <name type="scientific">Carnobacterium alterfunditum</name>
    <dbReference type="NCBI Taxonomy" id="28230"/>
    <lineage>
        <taxon>Bacteria</taxon>
        <taxon>Bacillati</taxon>
        <taxon>Bacillota</taxon>
        <taxon>Bacilli</taxon>
        <taxon>Lactobacillales</taxon>
        <taxon>Carnobacteriaceae</taxon>
        <taxon>Carnobacterium</taxon>
    </lineage>
</organism>
<dbReference type="Proteomes" id="UP000184758">
    <property type="component" value="Unassembled WGS sequence"/>
</dbReference>
<gene>
    <name evidence="3" type="ORF">SAMN05878443_0330</name>
</gene>
<feature type="signal peptide" evidence="1">
    <location>
        <begin position="1"/>
        <end position="19"/>
    </location>
</feature>
<dbReference type="RefSeq" id="WP_034546863.1">
    <property type="nucleotide sequence ID" value="NZ_FSRN01000001.1"/>
</dbReference>
<feature type="domain" description="Transcobalamin-like C-terminal" evidence="2">
    <location>
        <begin position="72"/>
        <end position="137"/>
    </location>
</feature>
<sequence>MKKTSNLILSLLMAGILTTGCGISETQDRTNSSEEQVESITAKDKSKEVSANVKVLVAGEEVEDVELAVDNGVILLDAMKENMIIEETDGFINSINGVEQSEKDNKFWIYTANDEEATVGANEYELLDGDQVVWELTEF</sequence>
<feature type="chain" id="PRO_5039640466" description="Transcobalamin-like C-terminal domain-containing protein" evidence="1">
    <location>
        <begin position="20"/>
        <end position="139"/>
    </location>
</feature>
<reference evidence="4" key="1">
    <citation type="submission" date="2016-11" db="EMBL/GenBank/DDBJ databases">
        <authorList>
            <person name="Varghese N."/>
            <person name="Submissions S."/>
        </authorList>
    </citation>
    <scope>NUCLEOTIDE SEQUENCE [LARGE SCALE GENOMIC DNA]</scope>
    <source>
        <strain evidence="4">313</strain>
    </source>
</reference>
<proteinExistence type="predicted"/>
<dbReference type="Gene3D" id="2.170.130.30">
    <property type="match status" value="1"/>
</dbReference>
<dbReference type="STRING" id="28230.SAMN05878443_0330"/>
<name>A0A1N6F191_9LACT</name>